<comment type="subcellular location">
    <subcellularLocation>
        <location evidence="1">Membrane</location>
        <topology evidence="1">Multi-pass membrane protein</topology>
    </subcellularLocation>
</comment>
<evidence type="ECO:0000256" key="4">
    <source>
        <dbReference type="ARBA" id="ARBA00023136"/>
    </source>
</evidence>
<gene>
    <name evidence="7" type="ORF">H8R02_04155</name>
</gene>
<dbReference type="GO" id="GO:0000271">
    <property type="term" value="P:polysaccharide biosynthetic process"/>
    <property type="evidence" value="ECO:0007669"/>
    <property type="project" value="InterPro"/>
</dbReference>
<evidence type="ECO:0000256" key="1">
    <source>
        <dbReference type="ARBA" id="ARBA00004141"/>
    </source>
</evidence>
<dbReference type="AlphaFoldDB" id="A0A923S1F6"/>
<dbReference type="InterPro" id="IPR007267">
    <property type="entry name" value="GtrA_DPMS_TM"/>
</dbReference>
<keyword evidence="8" id="KW-1185">Reference proteome</keyword>
<accession>A0A923S1F6</accession>
<evidence type="ECO:0000313" key="8">
    <source>
        <dbReference type="Proteomes" id="UP000596827"/>
    </source>
</evidence>
<sequence>MVVGGVNTVFGYGCFWLLLYVGLHYSMALLIGTVLGVLFNFKTTGTLVFGSHDNRLIFRFVGSYVFTYFCNLAGLRVLVGAGFSPQVGGLLLILPMAAVSFVILRRFVFAAKT</sequence>
<evidence type="ECO:0000313" key="7">
    <source>
        <dbReference type="EMBL" id="MBC5763628.1"/>
    </source>
</evidence>
<feature type="domain" description="GtrA/DPMS transmembrane" evidence="6">
    <location>
        <begin position="2"/>
        <end position="109"/>
    </location>
</feature>
<proteinExistence type="predicted"/>
<dbReference type="EMBL" id="JACORU010000001">
    <property type="protein sequence ID" value="MBC5763628.1"/>
    <property type="molecule type" value="Genomic_DNA"/>
</dbReference>
<feature type="transmembrane region" description="Helical" evidence="5">
    <location>
        <begin position="60"/>
        <end position="83"/>
    </location>
</feature>
<evidence type="ECO:0000259" key="6">
    <source>
        <dbReference type="Pfam" id="PF04138"/>
    </source>
</evidence>
<dbReference type="GO" id="GO:0016020">
    <property type="term" value="C:membrane"/>
    <property type="evidence" value="ECO:0007669"/>
    <property type="project" value="UniProtKB-SubCell"/>
</dbReference>
<comment type="caution">
    <text evidence="7">The sequence shown here is derived from an EMBL/GenBank/DDBJ whole genome shotgun (WGS) entry which is preliminary data.</text>
</comment>
<evidence type="ECO:0000256" key="3">
    <source>
        <dbReference type="ARBA" id="ARBA00022989"/>
    </source>
</evidence>
<keyword evidence="2 5" id="KW-0812">Transmembrane</keyword>
<keyword evidence="3 5" id="KW-1133">Transmembrane helix</keyword>
<feature type="transmembrane region" description="Helical" evidence="5">
    <location>
        <begin position="15"/>
        <end position="39"/>
    </location>
</feature>
<name>A0A923S1F6_9BURK</name>
<dbReference type="Proteomes" id="UP000596827">
    <property type="component" value="Unassembled WGS sequence"/>
</dbReference>
<keyword evidence="4 5" id="KW-0472">Membrane</keyword>
<evidence type="ECO:0000256" key="2">
    <source>
        <dbReference type="ARBA" id="ARBA00022692"/>
    </source>
</evidence>
<dbReference type="Pfam" id="PF04138">
    <property type="entry name" value="GtrA_DPMS_TM"/>
    <property type="match status" value="1"/>
</dbReference>
<organism evidence="7 8">
    <name type="scientific">Ramlibacter albus</name>
    <dbReference type="NCBI Taxonomy" id="2079448"/>
    <lineage>
        <taxon>Bacteria</taxon>
        <taxon>Pseudomonadati</taxon>
        <taxon>Pseudomonadota</taxon>
        <taxon>Betaproteobacteria</taxon>
        <taxon>Burkholderiales</taxon>
        <taxon>Comamonadaceae</taxon>
        <taxon>Ramlibacter</taxon>
    </lineage>
</organism>
<evidence type="ECO:0000256" key="5">
    <source>
        <dbReference type="SAM" id="Phobius"/>
    </source>
</evidence>
<protein>
    <submittedName>
        <fullName evidence="7">GtrA family protein</fullName>
    </submittedName>
</protein>
<reference evidence="7" key="1">
    <citation type="submission" date="2020-08" db="EMBL/GenBank/DDBJ databases">
        <title>Ramlibacter sp. GTP1 16S ribosomal RNA gene genome sequencing and assembly.</title>
        <authorList>
            <person name="Kang M."/>
        </authorList>
    </citation>
    <scope>NUCLEOTIDE SEQUENCE</scope>
    <source>
        <strain evidence="7">GTP1</strain>
    </source>
</reference>
<feature type="transmembrane region" description="Helical" evidence="5">
    <location>
        <begin position="89"/>
        <end position="108"/>
    </location>
</feature>